<organism evidence="3 4">
    <name type="scientific">Rheinheimera riviphila</name>
    <dbReference type="NCBI Taxonomy" id="1834037"/>
    <lineage>
        <taxon>Bacteria</taxon>
        <taxon>Pseudomonadati</taxon>
        <taxon>Pseudomonadota</taxon>
        <taxon>Gammaproteobacteria</taxon>
        <taxon>Chromatiales</taxon>
        <taxon>Chromatiaceae</taxon>
        <taxon>Rheinheimera</taxon>
    </lineage>
</organism>
<dbReference type="SUPFAM" id="SSF53649">
    <property type="entry name" value="Alkaline phosphatase-like"/>
    <property type="match status" value="1"/>
</dbReference>
<feature type="domain" description="Inner membrane protein YejM N-terminal" evidence="2">
    <location>
        <begin position="11"/>
        <end position="242"/>
    </location>
</feature>
<dbReference type="EMBL" id="SACS01000002">
    <property type="protein sequence ID" value="RVU41175.1"/>
    <property type="molecule type" value="Genomic_DNA"/>
</dbReference>
<feature type="transmembrane region" description="Helical" evidence="1">
    <location>
        <begin position="61"/>
        <end position="83"/>
    </location>
</feature>
<feature type="transmembrane region" description="Helical" evidence="1">
    <location>
        <begin position="139"/>
        <end position="157"/>
    </location>
</feature>
<feature type="transmembrane region" description="Helical" evidence="1">
    <location>
        <begin position="177"/>
        <end position="195"/>
    </location>
</feature>
<reference evidence="3 4" key="1">
    <citation type="submission" date="2019-01" db="EMBL/GenBank/DDBJ databases">
        <authorList>
            <person name="Chen W.-M."/>
        </authorList>
    </citation>
    <scope>NUCLEOTIDE SEQUENCE [LARGE SCALE GENOMIC DNA]</scope>
    <source>
        <strain evidence="3 4">KYPC3</strain>
    </source>
</reference>
<dbReference type="AlphaFoldDB" id="A0A437R361"/>
<proteinExistence type="predicted"/>
<dbReference type="RefSeq" id="WP_127697560.1">
    <property type="nucleotide sequence ID" value="NZ_SACS01000002.1"/>
</dbReference>
<keyword evidence="4" id="KW-1185">Reference proteome</keyword>
<dbReference type="InterPro" id="IPR017850">
    <property type="entry name" value="Alkaline_phosphatase_core_sf"/>
</dbReference>
<feature type="transmembrane region" description="Helical" evidence="1">
    <location>
        <begin position="90"/>
        <end position="109"/>
    </location>
</feature>
<accession>A0A437R361</accession>
<keyword evidence="1" id="KW-1133">Transmembrane helix</keyword>
<evidence type="ECO:0000313" key="3">
    <source>
        <dbReference type="EMBL" id="RVU41175.1"/>
    </source>
</evidence>
<evidence type="ECO:0000259" key="2">
    <source>
        <dbReference type="Pfam" id="PF11893"/>
    </source>
</evidence>
<dbReference type="Proteomes" id="UP000283077">
    <property type="component" value="Unassembled WGS sequence"/>
</dbReference>
<dbReference type="Pfam" id="PF11893">
    <property type="entry name" value="DUF3413"/>
    <property type="match status" value="1"/>
</dbReference>
<evidence type="ECO:0000313" key="4">
    <source>
        <dbReference type="Proteomes" id="UP000283077"/>
    </source>
</evidence>
<keyword evidence="1" id="KW-0812">Transmembrane</keyword>
<keyword evidence="1" id="KW-0472">Membrane</keyword>
<gene>
    <name evidence="3" type="ORF">EOE67_02945</name>
</gene>
<evidence type="ECO:0000256" key="1">
    <source>
        <dbReference type="SAM" id="Phobius"/>
    </source>
</evidence>
<protein>
    <submittedName>
        <fullName evidence="3">DUF3413 domain-containing protein</fullName>
    </submittedName>
</protein>
<feature type="transmembrane region" description="Helical" evidence="1">
    <location>
        <begin position="21"/>
        <end position="41"/>
    </location>
</feature>
<comment type="caution">
    <text evidence="3">The sequence shown here is derived from an EMBL/GenBank/DDBJ whole genome shotgun (WGS) entry which is preliminary data.</text>
</comment>
<sequence length="509" mass="56822">MVLEQNLSLVNKIDRLLRWGHWFTFFNVLLALLVTGSYFLADPLPASAVGWSYLLLNWLGHTAFLCFLFFIITIFPVSLIFPYQRHVRGIAAILATCGLVALIFDAYVYHSLGYHAGSASYEQTLDLLRQQVVTNLRNFVLITSAVAVLLVTIQLVISNYCWKKIARLSHSGVGKPAMVLLLSCFMCSHLLHIWGDASQHDDIIRQDNVLPLTYPATARTMLVRYKLLDPAQLSQPLSEQRSPDWLQAKSTKAASIELQCPAAANSQAVHLWVVTTADGSLAAQLPNDGWRRLPQHMAPVSPQSAMLNLLYADVAALDLQLPPVWLSQLPASYFGISASTSWQQQLPWLTQQPENRLAAVQLHLLDDASALRTALLALPEAHHLVVQLNAAAGQFALGQTALWYRWPELHQQRINDVTQHLDLLPTILAGAGCINQQPWIGDNLLRPVTQAKLNLLNNQLYSFRKDKMLVVNEDGSYSVWSAGTLVRLEQRLDLPMLTDALKRLPDADE</sequence>
<dbReference type="OrthoDB" id="236686at2"/>
<dbReference type="InterPro" id="IPR024588">
    <property type="entry name" value="YejM_N"/>
</dbReference>
<name>A0A437R361_9GAMM</name>